<comment type="caution">
    <text evidence="7">The sequence shown here is derived from an EMBL/GenBank/DDBJ whole genome shotgun (WGS) entry which is preliminary data.</text>
</comment>
<dbReference type="Proteomes" id="UP001500124">
    <property type="component" value="Unassembled WGS sequence"/>
</dbReference>
<evidence type="ECO:0000256" key="4">
    <source>
        <dbReference type="ARBA" id="ARBA00022917"/>
    </source>
</evidence>
<keyword evidence="3" id="KW-0378">Hydrolase</keyword>
<dbReference type="PANTHER" id="PTHR10458">
    <property type="entry name" value="PEPTIDE DEFORMYLASE"/>
    <property type="match status" value="1"/>
</dbReference>
<dbReference type="InterPro" id="IPR023635">
    <property type="entry name" value="Peptide_deformylase"/>
</dbReference>
<evidence type="ECO:0000313" key="8">
    <source>
        <dbReference type="Proteomes" id="UP001500124"/>
    </source>
</evidence>
<accession>A0ABP9JW37</accession>
<dbReference type="PRINTS" id="PR01576">
    <property type="entry name" value="PDEFORMYLASE"/>
</dbReference>
<dbReference type="Pfam" id="PF01327">
    <property type="entry name" value="Pep_deformylase"/>
    <property type="match status" value="1"/>
</dbReference>
<dbReference type="EMBL" id="BAABKC010000007">
    <property type="protein sequence ID" value="GAA5043612.1"/>
    <property type="molecule type" value="Genomic_DNA"/>
</dbReference>
<comment type="function">
    <text evidence="6">Removes the formyl group from the N-terminal Met of newly synthesized proteins.</text>
</comment>
<sequence length="95" mass="10907">MEEPGGRRSVPGPCRPVPRLDRAVVRGRDKDGHPLVIEGRGYFARCLQHETDHLNGRLYLNRLSKRERQSALREMWDTQDKVFARRASAAKLLGK</sequence>
<evidence type="ECO:0000256" key="1">
    <source>
        <dbReference type="ARBA" id="ARBA00010759"/>
    </source>
</evidence>
<evidence type="ECO:0000256" key="6">
    <source>
        <dbReference type="ARBA" id="ARBA00037114"/>
    </source>
</evidence>
<protein>
    <recommendedName>
        <fullName evidence="9">Peptide deformylase</fullName>
    </recommendedName>
</protein>
<evidence type="ECO:0008006" key="9">
    <source>
        <dbReference type="Google" id="ProtNLM"/>
    </source>
</evidence>
<comment type="similarity">
    <text evidence="1">Belongs to the polypeptide deformylase family.</text>
</comment>
<organism evidence="7 8">
    <name type="scientific">Streptomyces similanensis</name>
    <dbReference type="NCBI Taxonomy" id="1274988"/>
    <lineage>
        <taxon>Bacteria</taxon>
        <taxon>Bacillati</taxon>
        <taxon>Actinomycetota</taxon>
        <taxon>Actinomycetes</taxon>
        <taxon>Kitasatosporales</taxon>
        <taxon>Streptomycetaceae</taxon>
        <taxon>Streptomyces</taxon>
    </lineage>
</organism>
<reference evidence="8" key="1">
    <citation type="journal article" date="2019" name="Int. J. Syst. Evol. Microbiol.">
        <title>The Global Catalogue of Microorganisms (GCM) 10K type strain sequencing project: providing services to taxonomists for standard genome sequencing and annotation.</title>
        <authorList>
            <consortium name="The Broad Institute Genomics Platform"/>
            <consortium name="The Broad Institute Genome Sequencing Center for Infectious Disease"/>
            <person name="Wu L."/>
            <person name="Ma J."/>
        </authorList>
    </citation>
    <scope>NUCLEOTIDE SEQUENCE [LARGE SCALE GENOMIC DNA]</scope>
    <source>
        <strain evidence="8">JCM 18410</strain>
    </source>
</reference>
<name>A0ABP9JW37_9ACTN</name>
<gene>
    <name evidence="7" type="ORF">GCM10023336_05330</name>
</gene>
<evidence type="ECO:0000256" key="3">
    <source>
        <dbReference type="ARBA" id="ARBA00022801"/>
    </source>
</evidence>
<dbReference type="PANTHER" id="PTHR10458:SF2">
    <property type="entry name" value="PEPTIDE DEFORMYLASE, MITOCHONDRIAL"/>
    <property type="match status" value="1"/>
</dbReference>
<proteinExistence type="inferred from homology"/>
<evidence type="ECO:0000313" key="7">
    <source>
        <dbReference type="EMBL" id="GAA5043612.1"/>
    </source>
</evidence>
<keyword evidence="2" id="KW-0479">Metal-binding</keyword>
<evidence type="ECO:0000256" key="5">
    <source>
        <dbReference type="ARBA" id="ARBA00023004"/>
    </source>
</evidence>
<evidence type="ECO:0000256" key="2">
    <source>
        <dbReference type="ARBA" id="ARBA00022723"/>
    </source>
</evidence>
<dbReference type="InterPro" id="IPR036821">
    <property type="entry name" value="Peptide_deformylase_sf"/>
</dbReference>
<keyword evidence="5" id="KW-0408">Iron</keyword>
<dbReference type="Gene3D" id="3.90.45.10">
    <property type="entry name" value="Peptide deformylase"/>
    <property type="match status" value="1"/>
</dbReference>
<keyword evidence="8" id="KW-1185">Reference proteome</keyword>
<keyword evidence="4" id="KW-0648">Protein biosynthesis</keyword>
<dbReference type="SUPFAM" id="SSF56420">
    <property type="entry name" value="Peptide deformylase"/>
    <property type="match status" value="1"/>
</dbReference>